<dbReference type="Proteomes" id="UP001164746">
    <property type="component" value="Chromosome 6"/>
</dbReference>
<keyword evidence="3" id="KW-1185">Reference proteome</keyword>
<dbReference type="EMBL" id="CP111017">
    <property type="protein sequence ID" value="WAR08206.1"/>
    <property type="molecule type" value="Genomic_DNA"/>
</dbReference>
<sequence length="255" mass="27815">MEGNNGELTTDMEGNNGELTTDMEGNNGELTTDMEGNNGELTTDMEVNNGELTTGMEVNNGELTTDMEGNNGELTTDMEGNNGELTTDMEVNNGELMEGNNGELTTDNEGNIEKRTTNFKENMIKLCKYWMSAIRVISDSLFKCMVFGVMFLVVSGQAAAENLCLVSVCNGCSMVAKVLRKDKNDIINVEVNSENVASCSLLHKTPEISGEKNKELYDIYITPSGWCVFTIYNFTGTILDVTISSTSGLTEAFIE</sequence>
<reference evidence="2" key="1">
    <citation type="submission" date="2022-11" db="EMBL/GenBank/DDBJ databases">
        <title>Centuries of genome instability and evolution in soft-shell clam transmissible cancer (bioRxiv).</title>
        <authorList>
            <person name="Hart S.F.M."/>
            <person name="Yonemitsu M.A."/>
            <person name="Giersch R.M."/>
            <person name="Beal B.F."/>
            <person name="Arriagada G."/>
            <person name="Davis B.W."/>
            <person name="Ostrander E.A."/>
            <person name="Goff S.P."/>
            <person name="Metzger M.J."/>
        </authorList>
    </citation>
    <scope>NUCLEOTIDE SEQUENCE</scope>
    <source>
        <strain evidence="2">MELC-2E11</strain>
        <tissue evidence="2">Siphon/mantle</tissue>
    </source>
</reference>
<organism evidence="2 3">
    <name type="scientific">Mya arenaria</name>
    <name type="common">Soft-shell clam</name>
    <dbReference type="NCBI Taxonomy" id="6604"/>
    <lineage>
        <taxon>Eukaryota</taxon>
        <taxon>Metazoa</taxon>
        <taxon>Spiralia</taxon>
        <taxon>Lophotrochozoa</taxon>
        <taxon>Mollusca</taxon>
        <taxon>Bivalvia</taxon>
        <taxon>Autobranchia</taxon>
        <taxon>Heteroconchia</taxon>
        <taxon>Euheterodonta</taxon>
        <taxon>Imparidentia</taxon>
        <taxon>Neoheterodontei</taxon>
        <taxon>Myida</taxon>
        <taxon>Myoidea</taxon>
        <taxon>Myidae</taxon>
        <taxon>Mya</taxon>
    </lineage>
</organism>
<feature type="region of interest" description="Disordered" evidence="1">
    <location>
        <begin position="1"/>
        <end position="28"/>
    </location>
</feature>
<proteinExistence type="predicted"/>
<evidence type="ECO:0000256" key="1">
    <source>
        <dbReference type="SAM" id="MobiDB-lite"/>
    </source>
</evidence>
<evidence type="ECO:0000313" key="2">
    <source>
        <dbReference type="EMBL" id="WAR08206.1"/>
    </source>
</evidence>
<protein>
    <submittedName>
        <fullName evidence="2">Uncharacterized protein</fullName>
    </submittedName>
</protein>
<gene>
    <name evidence="2" type="ORF">MAR_018164</name>
</gene>
<evidence type="ECO:0000313" key="3">
    <source>
        <dbReference type="Proteomes" id="UP001164746"/>
    </source>
</evidence>
<accession>A0ABY7EHC6</accession>
<name>A0ABY7EHC6_MYAAR</name>
<feature type="non-terminal residue" evidence="2">
    <location>
        <position position="255"/>
    </location>
</feature>